<name>A0A8H7EWB3_AGABI</name>
<evidence type="ECO:0000259" key="3">
    <source>
        <dbReference type="Pfam" id="PF24883"/>
    </source>
</evidence>
<evidence type="ECO:0000256" key="1">
    <source>
        <dbReference type="ARBA" id="ARBA00022737"/>
    </source>
</evidence>
<dbReference type="SUPFAM" id="SSF52540">
    <property type="entry name" value="P-loop containing nucleoside triphosphate hydrolases"/>
    <property type="match status" value="1"/>
</dbReference>
<feature type="domain" description="Nephrocystin 3-like N-terminal" evidence="3">
    <location>
        <begin position="117"/>
        <end position="276"/>
    </location>
</feature>
<gene>
    <name evidence="4" type="ORF">Agabi119p4_10323</name>
</gene>
<proteinExistence type="predicted"/>
<evidence type="ECO:0000256" key="2">
    <source>
        <dbReference type="SAM" id="MobiDB-lite"/>
    </source>
</evidence>
<dbReference type="PANTHER" id="PTHR10039:SF14">
    <property type="entry name" value="NACHT DOMAIN-CONTAINING PROTEIN"/>
    <property type="match status" value="1"/>
</dbReference>
<dbReference type="InterPro" id="IPR056884">
    <property type="entry name" value="NPHP3-like_N"/>
</dbReference>
<evidence type="ECO:0000313" key="4">
    <source>
        <dbReference type="EMBL" id="KAF7760914.1"/>
    </source>
</evidence>
<comment type="caution">
    <text evidence="4">The sequence shown here is derived from an EMBL/GenBank/DDBJ whole genome shotgun (WGS) entry which is preliminary data.</text>
</comment>
<feature type="region of interest" description="Disordered" evidence="2">
    <location>
        <begin position="1"/>
        <end position="48"/>
    </location>
</feature>
<evidence type="ECO:0000313" key="5">
    <source>
        <dbReference type="Proteomes" id="UP000629468"/>
    </source>
</evidence>
<dbReference type="AlphaFoldDB" id="A0A8H7EWB3"/>
<feature type="compositionally biased region" description="Gly residues" evidence="2">
    <location>
        <begin position="35"/>
        <end position="44"/>
    </location>
</feature>
<accession>A0A8H7EWB3</accession>
<sequence>MAPGRERGRFRDWLSGLFPPTNDVQGVPDHHDGPQQGGSSGGFFGQAQNFSLHNPTMTDVHGDQYTTFVQGDHHSIVPQIMSLLSQHTIPGAAHDDSAREPPPRCYPGTRVKLIARITAWFDGQAQQELILWITGPARVGKSAIVQTFAEHLVESKSLGASVFISRPNTRNNPLGLFITIAYQLATRIEAYRNFIVEQLSLDPSLLDKGIVAQFKTFIVEPFVEKKVGAGGKRWGILLDGLDELEGEDTQCEIIQLISTFALEHPDAPLMWLIASRPESHISNTFNDAEVRRSCWSEYVPIDSTEACEDVEHYLRSSFKATQKKFQHSISSDWPSKTDFLKLTAAATGLFVYAEVVMQFIRDPDHAEPVSRLELLVSVIDRSNADTTNSNPFVHLDAFYHEILSSIPSTLWPTAKRLLGLTIHGEQILAIFPRTLPNFQSLRGMSILFGVTHYIVYASLDKCRSALKIPDWQVAHKEELIFLHTSFSDYLKDPSRSGEFYVGNVKDIENDAALSLLAIWNKCSGDDIATSSVESAWRQYCSKLDDKPPSKVTAEYHAKLFRTVLYGLGRMALPISRKAPKSPTYVQLRKASMIKLCFYFKGYGLYNFVHYLMEAVPPKSNDIGPRQALLRDLKFEHLDWKEMSPAHAHHGRSRESLSSGQSAWVLQRPRSRAQLNTFVSQLESLQKHSPELKVVIFGGIPKGRVAAFRCPLKKEPACRQDFCYYIIPYPE</sequence>
<dbReference type="Proteomes" id="UP000629468">
    <property type="component" value="Unassembled WGS sequence"/>
</dbReference>
<keyword evidence="1" id="KW-0677">Repeat</keyword>
<organism evidence="4 5">
    <name type="scientific">Agaricus bisporus var. burnettii</name>
    <dbReference type="NCBI Taxonomy" id="192524"/>
    <lineage>
        <taxon>Eukaryota</taxon>
        <taxon>Fungi</taxon>
        <taxon>Dikarya</taxon>
        <taxon>Basidiomycota</taxon>
        <taxon>Agaricomycotina</taxon>
        <taxon>Agaricomycetes</taxon>
        <taxon>Agaricomycetidae</taxon>
        <taxon>Agaricales</taxon>
        <taxon>Agaricineae</taxon>
        <taxon>Agaricaceae</taxon>
        <taxon>Agaricus</taxon>
    </lineage>
</organism>
<reference evidence="4 5" key="1">
    <citation type="journal article" name="Sci. Rep.">
        <title>Telomere-to-telomere assembled and centromere annotated genomes of the two main subspecies of the button mushroom Agaricus bisporus reveal especially polymorphic chromosome ends.</title>
        <authorList>
            <person name="Sonnenberg A.S.M."/>
            <person name="Sedaghat-Telgerd N."/>
            <person name="Lavrijssen B."/>
            <person name="Ohm R.A."/>
            <person name="Hendrickx P.M."/>
            <person name="Scholtmeijer K."/>
            <person name="Baars J.J.P."/>
            <person name="van Peer A."/>
        </authorList>
    </citation>
    <scope>NUCLEOTIDE SEQUENCE [LARGE SCALE GENOMIC DNA]</scope>
    <source>
        <strain evidence="4 5">H119_p4</strain>
    </source>
</reference>
<feature type="compositionally biased region" description="Basic and acidic residues" evidence="2">
    <location>
        <begin position="1"/>
        <end position="12"/>
    </location>
</feature>
<dbReference type="PANTHER" id="PTHR10039">
    <property type="entry name" value="AMELOGENIN"/>
    <property type="match status" value="1"/>
</dbReference>
<dbReference type="Gene3D" id="3.40.50.300">
    <property type="entry name" value="P-loop containing nucleotide triphosphate hydrolases"/>
    <property type="match status" value="1"/>
</dbReference>
<protein>
    <recommendedName>
        <fullName evidence="3">Nephrocystin 3-like N-terminal domain-containing protein</fullName>
    </recommendedName>
</protein>
<dbReference type="InterPro" id="IPR027417">
    <property type="entry name" value="P-loop_NTPase"/>
</dbReference>
<dbReference type="EMBL" id="JABXXO010000014">
    <property type="protein sequence ID" value="KAF7760914.1"/>
    <property type="molecule type" value="Genomic_DNA"/>
</dbReference>
<dbReference type="Pfam" id="PF24883">
    <property type="entry name" value="NPHP3_N"/>
    <property type="match status" value="1"/>
</dbReference>